<gene>
    <name evidence="2" type="ORF">BN3087_970002</name>
</gene>
<dbReference type="SUPFAM" id="SSF52540">
    <property type="entry name" value="P-loop containing nucleoside triphosphate hydrolases"/>
    <property type="match status" value="1"/>
</dbReference>
<dbReference type="EMBL" id="FAXN01000103">
    <property type="protein sequence ID" value="CUV66611.1"/>
    <property type="molecule type" value="Genomic_DNA"/>
</dbReference>
<name>A0A0S4XQS7_9BACT</name>
<sequence length="413" mass="47936">MLEELFIKSRDFISLNNQKYKRYFIKTKHLEHRLSIIIGPRGIGKTTTIAQYMTSNYKNNEALYVNLDDIQNSSKFTMAQIAEEFVLNGGKLLCFDEIHKYNSWSAELKNIYDRFDKLKIIATGSSALQINQGSHDLSRRAIVYNMVGMSFREFLELHHGFTFDSYTLEEILASHVEISSNIKKVIEQKEKKIIPLFKDYLKFGYYPYYLSMPNELLFLQTLQQNINVSIESDLINVYPKLNGSSIKKIKMLLSVIIKSVPFEPTMSELKKVVEITDDRTLKEYLAKLDDTGLIKLLMQNSLSMKAFDKPQKIYLANTNLMYTKEPNIGNLRETFFVNQLDNYYKNRQGLNNDGIFASTKGDFYCEEKYTFEIGGKNKSFEQIKDIPNSYIASDEIEVGFGNKIALWLFGFLY</sequence>
<organism evidence="2">
    <name type="scientific">Sulfurovum sp. enrichment culture clone C5</name>
    <dbReference type="NCBI Taxonomy" id="497650"/>
    <lineage>
        <taxon>Bacteria</taxon>
        <taxon>Pseudomonadati</taxon>
        <taxon>Campylobacterota</taxon>
        <taxon>Epsilonproteobacteria</taxon>
        <taxon>Campylobacterales</taxon>
        <taxon>Sulfurovaceae</taxon>
        <taxon>Sulfurovum</taxon>
        <taxon>environmental samples</taxon>
    </lineage>
</organism>
<dbReference type="InterPro" id="IPR027417">
    <property type="entry name" value="P-loop_NTPase"/>
</dbReference>
<dbReference type="InterPro" id="IPR003593">
    <property type="entry name" value="AAA+_ATPase"/>
</dbReference>
<proteinExistence type="predicted"/>
<reference evidence="2" key="1">
    <citation type="submission" date="2015-11" db="EMBL/GenBank/DDBJ databases">
        <authorList>
            <person name="Zhang Y."/>
            <person name="Guo Z."/>
        </authorList>
    </citation>
    <scope>NUCLEOTIDE SEQUENCE</scope>
    <source>
        <strain evidence="2">BN30871</strain>
    </source>
</reference>
<evidence type="ECO:0000313" key="2">
    <source>
        <dbReference type="EMBL" id="CUV66611.1"/>
    </source>
</evidence>
<dbReference type="Gene3D" id="3.40.50.300">
    <property type="entry name" value="P-loop containing nucleotide triphosphate hydrolases"/>
    <property type="match status" value="1"/>
</dbReference>
<dbReference type="Pfam" id="PF13173">
    <property type="entry name" value="AAA_14"/>
    <property type="match status" value="1"/>
</dbReference>
<evidence type="ECO:0000259" key="1">
    <source>
        <dbReference type="SMART" id="SM00382"/>
    </source>
</evidence>
<dbReference type="SMART" id="SM00382">
    <property type="entry name" value="AAA"/>
    <property type="match status" value="1"/>
</dbReference>
<dbReference type="PANTHER" id="PTHR42990:SF1">
    <property type="entry name" value="AAA+ ATPASE DOMAIN-CONTAINING PROTEIN"/>
    <property type="match status" value="1"/>
</dbReference>
<dbReference type="AlphaFoldDB" id="A0A0S4XQS7"/>
<accession>A0A0S4XQS7</accession>
<dbReference type="PANTHER" id="PTHR42990">
    <property type="entry name" value="ATPASE"/>
    <property type="match status" value="1"/>
</dbReference>
<protein>
    <submittedName>
        <fullName evidence="2">AAA ATPase</fullName>
    </submittedName>
</protein>
<feature type="domain" description="AAA+ ATPase" evidence="1">
    <location>
        <begin position="31"/>
        <end position="157"/>
    </location>
</feature>
<dbReference type="InterPro" id="IPR041682">
    <property type="entry name" value="AAA_14"/>
</dbReference>